<dbReference type="PRINTS" id="PR00449">
    <property type="entry name" value="RASTRNSFRMNG"/>
</dbReference>
<dbReference type="SMART" id="SM00174">
    <property type="entry name" value="RHO"/>
    <property type="match status" value="1"/>
</dbReference>
<evidence type="ECO:0000313" key="4">
    <source>
        <dbReference type="Proteomes" id="UP001431783"/>
    </source>
</evidence>
<dbReference type="PANTHER" id="PTHR47978">
    <property type="match status" value="1"/>
</dbReference>
<proteinExistence type="inferred from homology"/>
<organism evidence="3 4">
    <name type="scientific">Henosepilachna vigintioctopunctata</name>
    <dbReference type="NCBI Taxonomy" id="420089"/>
    <lineage>
        <taxon>Eukaryota</taxon>
        <taxon>Metazoa</taxon>
        <taxon>Ecdysozoa</taxon>
        <taxon>Arthropoda</taxon>
        <taxon>Hexapoda</taxon>
        <taxon>Insecta</taxon>
        <taxon>Pterygota</taxon>
        <taxon>Neoptera</taxon>
        <taxon>Endopterygota</taxon>
        <taxon>Coleoptera</taxon>
        <taxon>Polyphaga</taxon>
        <taxon>Cucujiformia</taxon>
        <taxon>Coccinelloidea</taxon>
        <taxon>Coccinellidae</taxon>
        <taxon>Epilachninae</taxon>
        <taxon>Epilachnini</taxon>
        <taxon>Henosepilachna</taxon>
    </lineage>
</organism>
<dbReference type="AlphaFoldDB" id="A0AAW1UNG6"/>
<dbReference type="NCBIfam" id="TIGR00231">
    <property type="entry name" value="small_GTP"/>
    <property type="match status" value="1"/>
</dbReference>
<dbReference type="PROSITE" id="PS51419">
    <property type="entry name" value="RAB"/>
    <property type="match status" value="1"/>
</dbReference>
<evidence type="ECO:0000256" key="2">
    <source>
        <dbReference type="ARBA" id="ARBA00022741"/>
    </source>
</evidence>
<sequence length="249" mass="28073">MLQLTQCEVISNIPVRVNYDLENMKTIIGKVVILGHQGVGKTSTCTRYVEKTFNRHISPTIGASFFISRIKVLDDYVKLQIWDTAGQERFKAMTPMFYRNAKAAFLMFDITSEASFNSMKNWVLELRRNVEQPMVLCVLGNKIDLAERRVVSRDEALAYSKTIGARYFEISAMRDQGIEIVFKFVAMELLRMSTKNSSATSLKVYNTENVNGVMASSSELEATDIGNEEIVNMSINSIAHGHTVPSRCC</sequence>
<dbReference type="Proteomes" id="UP001431783">
    <property type="component" value="Unassembled WGS sequence"/>
</dbReference>
<dbReference type="PROSITE" id="PS51421">
    <property type="entry name" value="RAS"/>
    <property type="match status" value="1"/>
</dbReference>
<evidence type="ECO:0000313" key="3">
    <source>
        <dbReference type="EMBL" id="KAK9884065.1"/>
    </source>
</evidence>
<dbReference type="GO" id="GO:0003924">
    <property type="term" value="F:GTPase activity"/>
    <property type="evidence" value="ECO:0007669"/>
    <property type="project" value="InterPro"/>
</dbReference>
<dbReference type="EMBL" id="JARQZJ010000092">
    <property type="protein sequence ID" value="KAK9884065.1"/>
    <property type="molecule type" value="Genomic_DNA"/>
</dbReference>
<accession>A0AAW1UNG6</accession>
<dbReference type="Gene3D" id="3.40.50.300">
    <property type="entry name" value="P-loop containing nucleotide triphosphate hydrolases"/>
    <property type="match status" value="1"/>
</dbReference>
<gene>
    <name evidence="3" type="ORF">WA026_005002</name>
</gene>
<keyword evidence="4" id="KW-1185">Reference proteome</keyword>
<evidence type="ECO:0000256" key="1">
    <source>
        <dbReference type="ARBA" id="ARBA00006270"/>
    </source>
</evidence>
<name>A0AAW1UNG6_9CUCU</name>
<dbReference type="CDD" id="cd00154">
    <property type="entry name" value="Rab"/>
    <property type="match status" value="1"/>
</dbReference>
<keyword evidence="2" id="KW-0547">Nucleotide-binding</keyword>
<dbReference type="SUPFAM" id="SSF52540">
    <property type="entry name" value="P-loop containing nucleoside triphosphate hydrolases"/>
    <property type="match status" value="1"/>
</dbReference>
<reference evidence="3 4" key="1">
    <citation type="submission" date="2023-03" db="EMBL/GenBank/DDBJ databases">
        <title>Genome insight into feeding habits of ladybird beetles.</title>
        <authorList>
            <person name="Li H.-S."/>
            <person name="Huang Y.-H."/>
            <person name="Pang H."/>
        </authorList>
    </citation>
    <scope>NUCLEOTIDE SEQUENCE [LARGE SCALE GENOMIC DNA]</scope>
    <source>
        <strain evidence="3">SYSU_2023b</strain>
        <tissue evidence="3">Whole body</tissue>
    </source>
</reference>
<dbReference type="SMART" id="SM00175">
    <property type="entry name" value="RAB"/>
    <property type="match status" value="1"/>
</dbReference>
<dbReference type="SMART" id="SM00176">
    <property type="entry name" value="RAN"/>
    <property type="match status" value="1"/>
</dbReference>
<dbReference type="InterPro" id="IPR001806">
    <property type="entry name" value="Small_GTPase"/>
</dbReference>
<comment type="similarity">
    <text evidence="1">Belongs to the small GTPase superfamily. Rab family.</text>
</comment>
<dbReference type="GO" id="GO:0005525">
    <property type="term" value="F:GTP binding"/>
    <property type="evidence" value="ECO:0007669"/>
    <property type="project" value="InterPro"/>
</dbReference>
<comment type="caution">
    <text evidence="3">The sequence shown here is derived from an EMBL/GenBank/DDBJ whole genome shotgun (WGS) entry which is preliminary data.</text>
</comment>
<dbReference type="SMART" id="SM00173">
    <property type="entry name" value="RAS"/>
    <property type="match status" value="1"/>
</dbReference>
<dbReference type="FunFam" id="3.40.50.300:FF:000808">
    <property type="entry name" value="Small GTP-binding protein, putative"/>
    <property type="match status" value="1"/>
</dbReference>
<dbReference type="InterPro" id="IPR005225">
    <property type="entry name" value="Small_GTP-bd"/>
</dbReference>
<dbReference type="InterPro" id="IPR027417">
    <property type="entry name" value="P-loop_NTPase"/>
</dbReference>
<dbReference type="Pfam" id="PF00071">
    <property type="entry name" value="Ras"/>
    <property type="match status" value="1"/>
</dbReference>
<protein>
    <submittedName>
        <fullName evidence="3">Uncharacterized protein</fullName>
    </submittedName>
</protein>